<dbReference type="CDD" id="cd06727">
    <property type="entry name" value="PDZ1_ZO1-like"/>
    <property type="match status" value="1"/>
</dbReference>
<dbReference type="InterPro" id="IPR008145">
    <property type="entry name" value="GK/Ca_channel_bsu"/>
</dbReference>
<feature type="compositionally biased region" description="Polar residues" evidence="2">
    <location>
        <begin position="1258"/>
        <end position="1273"/>
    </location>
</feature>
<feature type="region of interest" description="Disordered" evidence="2">
    <location>
        <begin position="1258"/>
        <end position="1298"/>
    </location>
</feature>
<feature type="region of interest" description="Disordered" evidence="2">
    <location>
        <begin position="170"/>
        <end position="193"/>
    </location>
</feature>
<accession>A0AAN8PUI0</accession>
<dbReference type="SUPFAM" id="SSF47986">
    <property type="entry name" value="DEATH domain"/>
    <property type="match status" value="1"/>
</dbReference>
<dbReference type="Gene3D" id="2.60.220.30">
    <property type="match status" value="1"/>
</dbReference>
<dbReference type="GO" id="GO:0005886">
    <property type="term" value="C:plasma membrane"/>
    <property type="evidence" value="ECO:0007669"/>
    <property type="project" value="TreeGrafter"/>
</dbReference>
<dbReference type="SMART" id="SM00072">
    <property type="entry name" value="GuKc"/>
    <property type="match status" value="1"/>
</dbReference>
<feature type="compositionally biased region" description="Basic and acidic residues" evidence="2">
    <location>
        <begin position="410"/>
        <end position="435"/>
    </location>
</feature>
<feature type="compositionally biased region" description="Basic and acidic residues" evidence="2">
    <location>
        <begin position="1007"/>
        <end position="1032"/>
    </location>
</feature>
<dbReference type="Gene3D" id="2.30.30.40">
    <property type="entry name" value="SH3 Domains"/>
    <property type="match status" value="1"/>
</dbReference>
<dbReference type="Gene3D" id="2.30.42.10">
    <property type="match status" value="3"/>
</dbReference>
<dbReference type="GO" id="GO:0045216">
    <property type="term" value="P:cell-cell junction organization"/>
    <property type="evidence" value="ECO:0007669"/>
    <property type="project" value="TreeGrafter"/>
</dbReference>
<dbReference type="InterPro" id="IPR001315">
    <property type="entry name" value="CARD"/>
</dbReference>
<keyword evidence="1" id="KW-0175">Coiled coil</keyword>
<dbReference type="PANTHER" id="PTHR13865">
    <property type="entry name" value="TIGHT JUNCTION PROTEIN"/>
    <property type="match status" value="1"/>
</dbReference>
<feature type="compositionally biased region" description="Polar residues" evidence="2">
    <location>
        <begin position="1104"/>
        <end position="1124"/>
    </location>
</feature>
<sequence>MAGRGGVARLFERHRPRLLKELDINRIFPKLARKGVFTPVEETEISSITDNIKKIEVFLDLLSVKGTKAFQEFCSSLEELSPSLLTSFLLDTSEVDDDDKPSQALQLGFELALKDRDAVLREKAKATEERDNAIRQLQQVKSERDQAITSLENLTGKPAKLSNTKRFEDSPILGARSGSPNHKNRVMESDGEVEESGDNVVWETHKVHLTKAPVFGFGIAVSGGVDSPHFANGDPSVAISDVLRAGPAEGRLQVNDRIVSVNSISLENVDHARAIQVLRDCGTAVHLVIRRRVVLPSILDSDTPPLKVTLSKKSKKDDFGVILGCRFYIKDIPGHSLAAQEGGLKVGDTVLKINNTTTENLSLIEARKLLEKGSKDKLQLIVAKHKNISHKKQNSQPKDDALPYQPGYDTLRRQQDKDDVNIYRPSVRSEDDLFKPESLPQGVPLGAYPQSEHTRYDGRYVYDHEGPPRPPLPTGFDDAPARPKSPGQSRLNPEDYYQQYPGNNNYSPHDSRLRDYDTRPIVDDDVFNTSHEEPEPRSVTFRKDADVGLGLRLAGGNSTGTFIASVQPGCAAEAQGLTEGDQIVKAWLTEHGVKANEREVTGMTREEAVNYLTSLQGEVTLVVQYKKEEYDRIMASHEAGDSFYIKTHFHYEGTANGEHSFVIGDLFHIKDTLFRGIGGSWLAIKLDKNFQETKKGTIPNTHKAETICQYQQQQNNDKENFPNKGRGSLFRRKAARRAKSLGKDHWEELIFSNDDAGLHTKFAAYQRVVLREAGFVRPVVIFGAISDIARERLISTYPERFEAPESESSSEDSKKKSGIIRLGSIRNIIKKRKHCVIDVTPHHVDRLNYAQYCPIVIYIKADNKQAIKDCRAKWKTSSKNPKKLLEHNEKLERFYSHLFTGVINHNSSDNWFPKVMEMVEAQNHQKIWMSEKKPEDDINDDFLFPMPNRMSFAGSPDSELDLSRNTGDQSGKQRLMRSSSDPSINTNDHIPGIPPYPTPPNYNHKKGYGERIPYNDDPRYDDPYSHVNGRPEDHYYPSYYAENSPSYAQNRSHIDHYATLTPSERLRHRSVEVNPGVNDYSPYKTRVSSSDLYRSEIPEYATVQKHTSPHIPQSSVPPNSNQKTGHNDSSSHSSDSYNRYVSSPSNKHDDSKLRDKFGSLVVSGQPEKGLAHDPYRFTRSTTNPVSSAHVDKAKLSDLSAKYRKDDPKPKKPIKYVGAPGTDVPPKVKKDPPPVPVKNYSLRERGVVFEDEKARNYENSNRSYSYTDMNYSSQARRDRPNYNGADNELHSSVDNTPEGPYEYVALKQPNGHVRDLRQNGVNRDKRPSDNHVDVYNNHVNGYDNQIYGTEYFPDNVYERTGKSFANHMYMDHRELDRIRSSKEQLRNDSEIYPVENGYTRPRTDDEQLQELNQFRYRAKSESHTRTNKPSLSNSRSDRYKSWDPDKHVREHFESYKKLITPGFYGSKKQFLHSHNDLREGEKDAQDKRNSAFEAYRKQEPLSTFGKKEPPQSVKAVDVTDSTPFKPVPTPPPPPQLKRDSVYRPSPLVTSLLVTKELDVRDNDSCDGASDSISTPDTVIAGMDFGREIDENHTVVATARGAFDSRGGVLESKETGVSIIIPPGAIPDGPKQEIYFKVCRDNSILPPLDRDKGETLLSPLVMCGPHGLKFNQPVELKLPHCAAVNPDSWSFALKSSDSPSGHPTQWQNMNLAGLDGVTQGHVGKNSVSVMVDHF</sequence>
<feature type="region of interest" description="Disordered" evidence="2">
    <location>
        <begin position="387"/>
        <end position="512"/>
    </location>
</feature>
<feature type="compositionally biased region" description="Basic and acidic residues" evidence="2">
    <location>
        <begin position="452"/>
        <end position="467"/>
    </location>
</feature>
<evidence type="ECO:0008006" key="9">
    <source>
        <dbReference type="Google" id="ProtNLM"/>
    </source>
</evidence>
<feature type="domain" description="CARD" evidence="5">
    <location>
        <begin position="9"/>
        <end position="92"/>
    </location>
</feature>
<dbReference type="GO" id="GO:0042981">
    <property type="term" value="P:regulation of apoptotic process"/>
    <property type="evidence" value="ECO:0007669"/>
    <property type="project" value="InterPro"/>
</dbReference>
<organism evidence="7 8">
    <name type="scientific">Patella caerulea</name>
    <name type="common">Rayed Mediterranean limpet</name>
    <dbReference type="NCBI Taxonomy" id="87958"/>
    <lineage>
        <taxon>Eukaryota</taxon>
        <taxon>Metazoa</taxon>
        <taxon>Spiralia</taxon>
        <taxon>Lophotrochozoa</taxon>
        <taxon>Mollusca</taxon>
        <taxon>Gastropoda</taxon>
        <taxon>Patellogastropoda</taxon>
        <taxon>Patelloidea</taxon>
        <taxon>Patellidae</taxon>
        <taxon>Patella</taxon>
    </lineage>
</organism>
<feature type="compositionally biased region" description="Polar residues" evidence="2">
    <location>
        <begin position="963"/>
        <end position="988"/>
    </location>
</feature>
<dbReference type="InterPro" id="IPR008144">
    <property type="entry name" value="Guanylate_kin-like_dom"/>
</dbReference>
<feature type="compositionally biased region" description="Basic and acidic residues" evidence="2">
    <location>
        <begin position="1189"/>
        <end position="1209"/>
    </location>
</feature>
<dbReference type="Pfam" id="PF00595">
    <property type="entry name" value="PDZ"/>
    <property type="match status" value="3"/>
</dbReference>
<feature type="compositionally biased region" description="Basic and acidic residues" evidence="2">
    <location>
        <begin position="1493"/>
        <end position="1508"/>
    </location>
</feature>
<dbReference type="GO" id="GO:0098609">
    <property type="term" value="P:cell-cell adhesion"/>
    <property type="evidence" value="ECO:0007669"/>
    <property type="project" value="TreeGrafter"/>
</dbReference>
<dbReference type="InterPro" id="IPR011029">
    <property type="entry name" value="DEATH-like_dom_sf"/>
</dbReference>
<evidence type="ECO:0000313" key="8">
    <source>
        <dbReference type="Proteomes" id="UP001347796"/>
    </source>
</evidence>
<feature type="region of interest" description="Disordered" evidence="2">
    <location>
        <begin position="1104"/>
        <end position="1238"/>
    </location>
</feature>
<dbReference type="FunFam" id="2.60.220.30:FF:000004">
    <property type="entry name" value="tight junction protein ZO-1 isoform X1"/>
    <property type="match status" value="1"/>
</dbReference>
<dbReference type="Pfam" id="PF00791">
    <property type="entry name" value="ZU5"/>
    <property type="match status" value="1"/>
</dbReference>
<dbReference type="SMART" id="SM00114">
    <property type="entry name" value="CARD"/>
    <property type="match status" value="1"/>
</dbReference>
<feature type="region of interest" description="Disordered" evidence="2">
    <location>
        <begin position="1065"/>
        <end position="1085"/>
    </location>
</feature>
<feature type="compositionally biased region" description="Basic and acidic residues" evidence="2">
    <location>
        <begin position="1146"/>
        <end position="1157"/>
    </location>
</feature>
<evidence type="ECO:0000256" key="1">
    <source>
        <dbReference type="SAM" id="Coils"/>
    </source>
</evidence>
<dbReference type="PROSITE" id="PS50052">
    <property type="entry name" value="GUANYLATE_KINASE_2"/>
    <property type="match status" value="1"/>
</dbReference>
<name>A0AAN8PUI0_PATCE</name>
<dbReference type="InterPro" id="IPR001478">
    <property type="entry name" value="PDZ"/>
</dbReference>
<dbReference type="SMART" id="SM00228">
    <property type="entry name" value="PDZ"/>
    <property type="match status" value="3"/>
</dbReference>
<reference evidence="7 8" key="1">
    <citation type="submission" date="2024-01" db="EMBL/GenBank/DDBJ databases">
        <title>The genome of the rayed Mediterranean limpet Patella caerulea (Linnaeus, 1758).</title>
        <authorList>
            <person name="Anh-Thu Weber A."/>
            <person name="Halstead-Nussloch G."/>
        </authorList>
    </citation>
    <scope>NUCLEOTIDE SEQUENCE [LARGE SCALE GENOMIC DNA]</scope>
    <source>
        <strain evidence="7">AATW-2023a</strain>
        <tissue evidence="7">Whole specimen</tissue>
    </source>
</reference>
<evidence type="ECO:0000256" key="2">
    <source>
        <dbReference type="SAM" id="MobiDB-lite"/>
    </source>
</evidence>
<dbReference type="InterPro" id="IPR036034">
    <property type="entry name" value="PDZ_sf"/>
</dbReference>
<feature type="domain" description="PDZ" evidence="4">
    <location>
        <begin position="538"/>
        <end position="627"/>
    </location>
</feature>
<dbReference type="GO" id="GO:0150105">
    <property type="term" value="P:protein localization to cell-cell junction"/>
    <property type="evidence" value="ECO:0007669"/>
    <property type="project" value="TreeGrafter"/>
</dbReference>
<dbReference type="Gene3D" id="3.40.50.300">
    <property type="entry name" value="P-loop containing nucleotide triphosphate hydrolases"/>
    <property type="match status" value="1"/>
</dbReference>
<dbReference type="EMBL" id="JAZGQO010000006">
    <property type="protein sequence ID" value="KAK6184678.1"/>
    <property type="molecule type" value="Genomic_DNA"/>
</dbReference>
<feature type="domain" description="PDZ" evidence="4">
    <location>
        <begin position="206"/>
        <end position="293"/>
    </location>
</feature>
<dbReference type="CDD" id="cd01671">
    <property type="entry name" value="CARD"/>
    <property type="match status" value="1"/>
</dbReference>
<feature type="domain" description="ZU5" evidence="6">
    <location>
        <begin position="1595"/>
        <end position="1732"/>
    </location>
</feature>
<protein>
    <recommendedName>
        <fullName evidence="9">Tight junction protein ZO-1-like</fullName>
    </recommendedName>
</protein>
<feature type="compositionally biased region" description="Low complexity" evidence="2">
    <location>
        <begin position="1127"/>
        <end position="1145"/>
    </location>
</feature>
<dbReference type="Pfam" id="PF00625">
    <property type="entry name" value="Guanylate_kin"/>
    <property type="match status" value="1"/>
</dbReference>
<comment type="caution">
    <text evidence="7">The sequence shown here is derived from an EMBL/GenBank/DDBJ whole genome shotgun (WGS) entry which is preliminary data.</text>
</comment>
<keyword evidence="8" id="KW-1185">Reference proteome</keyword>
<gene>
    <name evidence="7" type="ORF">SNE40_007104</name>
</gene>
<feature type="compositionally biased region" description="Pro residues" evidence="2">
    <location>
        <begin position="1524"/>
        <end position="1534"/>
    </location>
</feature>
<proteinExistence type="predicted"/>
<dbReference type="PANTHER" id="PTHR13865:SF28">
    <property type="entry name" value="POLYCHAETOID, ISOFORM O"/>
    <property type="match status" value="1"/>
</dbReference>
<dbReference type="Proteomes" id="UP001347796">
    <property type="component" value="Unassembled WGS sequence"/>
</dbReference>
<evidence type="ECO:0000259" key="4">
    <source>
        <dbReference type="PROSITE" id="PS50106"/>
    </source>
</evidence>
<dbReference type="PROSITE" id="PS50106">
    <property type="entry name" value="PDZ"/>
    <property type="match status" value="3"/>
</dbReference>
<feature type="coiled-coil region" evidence="1">
    <location>
        <begin position="116"/>
        <end position="157"/>
    </location>
</feature>
<evidence type="ECO:0000259" key="3">
    <source>
        <dbReference type="PROSITE" id="PS50052"/>
    </source>
</evidence>
<dbReference type="PROSITE" id="PS51145">
    <property type="entry name" value="ZU5"/>
    <property type="match status" value="1"/>
</dbReference>
<evidence type="ECO:0000313" key="7">
    <source>
        <dbReference type="EMBL" id="KAK6184678.1"/>
    </source>
</evidence>
<dbReference type="GO" id="GO:0005923">
    <property type="term" value="C:bicellular tight junction"/>
    <property type="evidence" value="ECO:0007669"/>
    <property type="project" value="TreeGrafter"/>
</dbReference>
<dbReference type="GO" id="GO:0050839">
    <property type="term" value="F:cell adhesion molecule binding"/>
    <property type="evidence" value="ECO:0007669"/>
    <property type="project" value="TreeGrafter"/>
</dbReference>
<dbReference type="SMART" id="SM00218">
    <property type="entry name" value="ZU5"/>
    <property type="match status" value="1"/>
</dbReference>
<dbReference type="SUPFAM" id="SSF50044">
    <property type="entry name" value="SH3-domain"/>
    <property type="match status" value="1"/>
</dbReference>
<dbReference type="InterPro" id="IPR027417">
    <property type="entry name" value="P-loop_NTPase"/>
</dbReference>
<evidence type="ECO:0000259" key="5">
    <source>
        <dbReference type="PROSITE" id="PS50209"/>
    </source>
</evidence>
<dbReference type="SUPFAM" id="SSF52540">
    <property type="entry name" value="P-loop containing nucleoside triphosphate hydrolases"/>
    <property type="match status" value="1"/>
</dbReference>
<feature type="domain" description="Guanylate kinase-like" evidence="3">
    <location>
        <begin position="824"/>
        <end position="920"/>
    </location>
</feature>
<feature type="region of interest" description="Disordered" evidence="2">
    <location>
        <begin position="953"/>
        <end position="1032"/>
    </location>
</feature>
<dbReference type="CDD" id="cd06728">
    <property type="entry name" value="PDZ2_ZO1-like_ds"/>
    <property type="match status" value="1"/>
</dbReference>
<feature type="region of interest" description="Disordered" evidence="2">
    <location>
        <begin position="1415"/>
        <end position="1441"/>
    </location>
</feature>
<dbReference type="Gene3D" id="1.10.533.10">
    <property type="entry name" value="Death Domain, Fas"/>
    <property type="match status" value="1"/>
</dbReference>
<feature type="domain" description="PDZ" evidence="4">
    <location>
        <begin position="307"/>
        <end position="372"/>
    </location>
</feature>
<feature type="region of interest" description="Disordered" evidence="2">
    <location>
        <begin position="1493"/>
        <end position="1540"/>
    </location>
</feature>
<dbReference type="SUPFAM" id="SSF50156">
    <property type="entry name" value="PDZ domain-like"/>
    <property type="match status" value="3"/>
</dbReference>
<dbReference type="InterPro" id="IPR036028">
    <property type="entry name" value="SH3-like_dom_sf"/>
</dbReference>
<evidence type="ECO:0000259" key="6">
    <source>
        <dbReference type="PROSITE" id="PS51145"/>
    </source>
</evidence>
<dbReference type="InterPro" id="IPR000906">
    <property type="entry name" value="ZU5_dom"/>
</dbReference>
<dbReference type="PROSITE" id="PS50209">
    <property type="entry name" value="CARD"/>
    <property type="match status" value="1"/>
</dbReference>
<dbReference type="Pfam" id="PF00619">
    <property type="entry name" value="CARD"/>
    <property type="match status" value="1"/>
</dbReference>